<dbReference type="RefSeq" id="WP_093147774.1">
    <property type="nucleotide sequence ID" value="NZ_FNBW01000001.1"/>
</dbReference>
<keyword evidence="11" id="KW-0670">Pyruvate</keyword>
<dbReference type="SMART" id="SM00450">
    <property type="entry name" value="RHOD"/>
    <property type="match status" value="2"/>
</dbReference>
<comment type="caution">
    <text evidence="11">The sequence shown here is derived from an EMBL/GenBank/DDBJ whole genome shotgun (WGS) entry which is preliminary data.</text>
</comment>
<feature type="domain" description="Rhodanese" evidence="10">
    <location>
        <begin position="16"/>
        <end position="133"/>
    </location>
</feature>
<reference evidence="11 12" key="1">
    <citation type="submission" date="2016-10" db="EMBL/GenBank/DDBJ databases">
        <authorList>
            <person name="Varghese N."/>
            <person name="Submissions S."/>
        </authorList>
    </citation>
    <scope>NUCLEOTIDE SEQUENCE [LARGE SCALE GENOMIC DNA]</scope>
    <source>
        <strain evidence="11 12">DSM 18839</strain>
    </source>
</reference>
<dbReference type="GO" id="GO:0016784">
    <property type="term" value="F:3-mercaptopyruvate sulfurtransferase activity"/>
    <property type="evidence" value="ECO:0007669"/>
    <property type="project" value="UniProtKB-EC"/>
</dbReference>
<comment type="subcellular location">
    <subcellularLocation>
        <location evidence="1">Cytoplasm</location>
    </subcellularLocation>
</comment>
<dbReference type="EC" id="2.8.1.2" evidence="6"/>
<keyword evidence="12" id="KW-1185">Reference proteome</keyword>
<evidence type="ECO:0000256" key="6">
    <source>
        <dbReference type="ARBA" id="ARBA00066832"/>
    </source>
</evidence>
<feature type="domain" description="Rhodanese" evidence="10">
    <location>
        <begin position="164"/>
        <end position="279"/>
    </location>
</feature>
<dbReference type="InterPro" id="IPR001307">
    <property type="entry name" value="Thiosulphate_STrfase_CS"/>
</dbReference>
<comment type="catalytic activity">
    <reaction evidence="5">
        <text>2-oxo-3-sulfanylpropanoate + [thioredoxin]-dithiol = [thioredoxin]-disulfide + hydrogen sulfide + pyruvate + H(+)</text>
        <dbReference type="Rhea" id="RHEA:21740"/>
        <dbReference type="Rhea" id="RHEA-COMP:10698"/>
        <dbReference type="Rhea" id="RHEA-COMP:10700"/>
        <dbReference type="ChEBI" id="CHEBI:15361"/>
        <dbReference type="ChEBI" id="CHEBI:15378"/>
        <dbReference type="ChEBI" id="CHEBI:29919"/>
        <dbReference type="ChEBI" id="CHEBI:29950"/>
        <dbReference type="ChEBI" id="CHEBI:50058"/>
        <dbReference type="ChEBI" id="CHEBI:57678"/>
        <dbReference type="EC" id="2.8.1.2"/>
    </reaction>
    <physiologicalReaction direction="left-to-right" evidence="5">
        <dbReference type="Rhea" id="RHEA:21741"/>
    </physiologicalReaction>
</comment>
<dbReference type="AlphaFoldDB" id="A0A8G2BE82"/>
<dbReference type="InterPro" id="IPR001763">
    <property type="entry name" value="Rhodanese-like_dom"/>
</dbReference>
<accession>A0A8G2BE82</accession>
<evidence type="ECO:0000256" key="8">
    <source>
        <dbReference type="ARBA" id="ARBA00078354"/>
    </source>
</evidence>
<feature type="region of interest" description="Disordered" evidence="9">
    <location>
        <begin position="179"/>
        <end position="201"/>
    </location>
</feature>
<evidence type="ECO:0000256" key="5">
    <source>
        <dbReference type="ARBA" id="ARBA00051793"/>
    </source>
</evidence>
<sequence>MTDALVSTDWLAAHIDDPKVVVLDGTYHLPTAKRDADAEFPDGHIPGAQRFDIDKVCDPDDPLPHMVPGADAFAKAASALGIDADTLVVAYDVYGMQSSARTWWMFRLFGHDKVAVLDGGMPKWQAEGRPMETGPAKRRPATDFKARFRPELVKSRDDVLAAVKAGDVQIVDARPAGRFTGEEAEPRPGMRSGHIPGSRSLPVTELVNKDTKTALDSDAVAAKFKAAGLDPSKPTISSCGSGVTACMIALNANRLGHPGMAVYDGSWSDWGSRQDTPVDTGPADAQ</sequence>
<dbReference type="FunFam" id="3.40.250.10:FF:000015">
    <property type="entry name" value="Sulfurtransferase"/>
    <property type="match status" value="1"/>
</dbReference>
<evidence type="ECO:0000256" key="3">
    <source>
        <dbReference type="ARBA" id="ARBA00022679"/>
    </source>
</evidence>
<gene>
    <name evidence="11" type="ORF">SAMN05660686_00411</name>
</gene>
<name>A0A8G2BE82_9PROT</name>
<evidence type="ECO:0000256" key="4">
    <source>
        <dbReference type="ARBA" id="ARBA00022737"/>
    </source>
</evidence>
<evidence type="ECO:0000256" key="2">
    <source>
        <dbReference type="ARBA" id="ARBA00022490"/>
    </source>
</evidence>
<evidence type="ECO:0000256" key="1">
    <source>
        <dbReference type="ARBA" id="ARBA00004496"/>
    </source>
</evidence>
<dbReference type="FunFam" id="3.40.250.10:FF:000001">
    <property type="entry name" value="Sulfurtransferase"/>
    <property type="match status" value="1"/>
</dbReference>
<dbReference type="PANTHER" id="PTHR11364">
    <property type="entry name" value="THIOSULFATE SULFERTANSFERASE"/>
    <property type="match status" value="1"/>
</dbReference>
<proteinExistence type="predicted"/>
<dbReference type="Gene3D" id="3.40.250.10">
    <property type="entry name" value="Rhodanese-like domain"/>
    <property type="match status" value="2"/>
</dbReference>
<dbReference type="GO" id="GO:0005737">
    <property type="term" value="C:cytoplasm"/>
    <property type="evidence" value="ECO:0007669"/>
    <property type="project" value="UniProtKB-SubCell"/>
</dbReference>
<dbReference type="Pfam" id="PF00581">
    <property type="entry name" value="Rhodanese"/>
    <property type="match status" value="2"/>
</dbReference>
<evidence type="ECO:0000313" key="11">
    <source>
        <dbReference type="EMBL" id="SDF13795.1"/>
    </source>
</evidence>
<dbReference type="GO" id="GO:0004792">
    <property type="term" value="F:thiosulfate-cyanide sulfurtransferase activity"/>
    <property type="evidence" value="ECO:0007669"/>
    <property type="project" value="InterPro"/>
</dbReference>
<dbReference type="PROSITE" id="PS50206">
    <property type="entry name" value="RHODANESE_3"/>
    <property type="match status" value="2"/>
</dbReference>
<evidence type="ECO:0000259" key="10">
    <source>
        <dbReference type="PROSITE" id="PS50206"/>
    </source>
</evidence>
<dbReference type="SUPFAM" id="SSF52821">
    <property type="entry name" value="Rhodanese/Cell cycle control phosphatase"/>
    <property type="match status" value="2"/>
</dbReference>
<evidence type="ECO:0000256" key="7">
    <source>
        <dbReference type="ARBA" id="ARBA00070833"/>
    </source>
</evidence>
<protein>
    <recommendedName>
        <fullName evidence="7">3-mercaptopyruvate sulfurtransferase</fullName>
        <ecNumber evidence="6">2.8.1.2</ecNumber>
    </recommendedName>
    <alternativeName>
        <fullName evidence="8">Rhodanese-like protein</fullName>
    </alternativeName>
</protein>
<keyword evidence="3 11" id="KW-0808">Transferase</keyword>
<dbReference type="EMBL" id="FNBW01000001">
    <property type="protein sequence ID" value="SDF13795.1"/>
    <property type="molecule type" value="Genomic_DNA"/>
</dbReference>
<dbReference type="NCBIfam" id="NF008557">
    <property type="entry name" value="PRK11493.1"/>
    <property type="match status" value="1"/>
</dbReference>
<keyword evidence="4" id="KW-0677">Repeat</keyword>
<organism evidence="11 12">
    <name type="scientific">Thalassobaculum litoreum DSM 18839</name>
    <dbReference type="NCBI Taxonomy" id="1123362"/>
    <lineage>
        <taxon>Bacteria</taxon>
        <taxon>Pseudomonadati</taxon>
        <taxon>Pseudomonadota</taxon>
        <taxon>Alphaproteobacteria</taxon>
        <taxon>Rhodospirillales</taxon>
        <taxon>Thalassobaculaceae</taxon>
        <taxon>Thalassobaculum</taxon>
    </lineage>
</organism>
<dbReference type="CDD" id="cd01449">
    <property type="entry name" value="TST_Repeat_2"/>
    <property type="match status" value="1"/>
</dbReference>
<feature type="region of interest" description="Disordered" evidence="9">
    <location>
        <begin position="267"/>
        <end position="286"/>
    </location>
</feature>
<dbReference type="Proteomes" id="UP000198615">
    <property type="component" value="Unassembled WGS sequence"/>
</dbReference>
<dbReference type="PROSITE" id="PS00380">
    <property type="entry name" value="RHODANESE_1"/>
    <property type="match status" value="1"/>
</dbReference>
<dbReference type="CDD" id="cd01448">
    <property type="entry name" value="TST_Repeat_1"/>
    <property type="match status" value="1"/>
</dbReference>
<evidence type="ECO:0000313" key="12">
    <source>
        <dbReference type="Proteomes" id="UP000198615"/>
    </source>
</evidence>
<dbReference type="InterPro" id="IPR045078">
    <property type="entry name" value="TST/MPST-like"/>
</dbReference>
<evidence type="ECO:0000256" key="9">
    <source>
        <dbReference type="SAM" id="MobiDB-lite"/>
    </source>
</evidence>
<dbReference type="PANTHER" id="PTHR11364:SF27">
    <property type="entry name" value="SULFURTRANSFERASE"/>
    <property type="match status" value="1"/>
</dbReference>
<dbReference type="OrthoDB" id="9781034at2"/>
<keyword evidence="2" id="KW-0963">Cytoplasm</keyword>
<dbReference type="InterPro" id="IPR036873">
    <property type="entry name" value="Rhodanese-like_dom_sf"/>
</dbReference>